<dbReference type="AlphaFoldDB" id="A0A4Q5IYH5"/>
<dbReference type="Proteomes" id="UP000291189">
    <property type="component" value="Unassembled WGS sequence"/>
</dbReference>
<name>A0A4Q5IYH5_9ACTN</name>
<accession>A0A4Q5IYH5</accession>
<dbReference type="InterPro" id="IPR019692">
    <property type="entry name" value="CFP-6_PH"/>
</dbReference>
<feature type="transmembrane region" description="Helical" evidence="1">
    <location>
        <begin position="58"/>
        <end position="78"/>
    </location>
</feature>
<comment type="caution">
    <text evidence="3">The sequence shown here is derived from an EMBL/GenBank/DDBJ whole genome shotgun (WGS) entry which is preliminary data.</text>
</comment>
<dbReference type="Pfam" id="PF10756">
    <property type="entry name" value="bPH_6"/>
    <property type="match status" value="1"/>
</dbReference>
<proteinExistence type="predicted"/>
<keyword evidence="1" id="KW-1133">Transmembrane helix</keyword>
<dbReference type="OrthoDB" id="3824918at2"/>
<feature type="domain" description="Low molecular weight protein antigen 6 PH" evidence="2">
    <location>
        <begin position="79"/>
        <end position="148"/>
    </location>
</feature>
<keyword evidence="1" id="KW-0472">Membrane</keyword>
<gene>
    <name evidence="3" type="ORF">ETU37_14175</name>
</gene>
<evidence type="ECO:0000259" key="2">
    <source>
        <dbReference type="Pfam" id="PF10756"/>
    </source>
</evidence>
<protein>
    <submittedName>
        <fullName evidence="3">PH domain-containing protein</fullName>
    </submittedName>
</protein>
<sequence length="161" mass="17695">MPHDSESTGPALPVRLPHTFRPLGVRIAVFVFGGLLVLVAAVVWFTFPPEIQAKFTTFQRGTIIVLGLGFLALGWGLARSRVEARAEGLRIVNGYRSRSLEWNEVVRVSMRPGSPWATLDLADGTTAQTLGIQSSDGARATRQVRELRGLVEVLTRTERDD</sequence>
<dbReference type="EMBL" id="SDPU01000025">
    <property type="protein sequence ID" value="RYU11182.1"/>
    <property type="molecule type" value="Genomic_DNA"/>
</dbReference>
<feature type="transmembrane region" description="Helical" evidence="1">
    <location>
        <begin position="23"/>
        <end position="46"/>
    </location>
</feature>
<dbReference type="RefSeq" id="WP_129988000.1">
    <property type="nucleotide sequence ID" value="NZ_SDPU01000025.1"/>
</dbReference>
<evidence type="ECO:0000313" key="3">
    <source>
        <dbReference type="EMBL" id="RYU11182.1"/>
    </source>
</evidence>
<organism evidence="3 4">
    <name type="scientific">Nocardioides iriomotensis</name>
    <dbReference type="NCBI Taxonomy" id="715784"/>
    <lineage>
        <taxon>Bacteria</taxon>
        <taxon>Bacillati</taxon>
        <taxon>Actinomycetota</taxon>
        <taxon>Actinomycetes</taxon>
        <taxon>Propionibacteriales</taxon>
        <taxon>Nocardioidaceae</taxon>
        <taxon>Nocardioides</taxon>
    </lineage>
</organism>
<reference evidence="3 4" key="1">
    <citation type="submission" date="2019-01" db="EMBL/GenBank/DDBJ databases">
        <title>Nocardioides guangzhouensis sp. nov., an actinobacterium isolated from soil.</title>
        <authorList>
            <person name="Fu Y."/>
            <person name="Cai Y."/>
            <person name="Lin Z."/>
            <person name="Chen P."/>
        </authorList>
    </citation>
    <scope>NUCLEOTIDE SEQUENCE [LARGE SCALE GENOMIC DNA]</scope>
    <source>
        <strain evidence="3 4">NBRC 105384</strain>
    </source>
</reference>
<evidence type="ECO:0000313" key="4">
    <source>
        <dbReference type="Proteomes" id="UP000291189"/>
    </source>
</evidence>
<evidence type="ECO:0000256" key="1">
    <source>
        <dbReference type="SAM" id="Phobius"/>
    </source>
</evidence>
<keyword evidence="1" id="KW-0812">Transmembrane</keyword>
<keyword evidence="4" id="KW-1185">Reference proteome</keyword>